<dbReference type="AlphaFoldDB" id="A0A8R1IRK6"/>
<dbReference type="EnsemblMetazoa" id="CJA36714b.1">
    <property type="protein sequence ID" value="CJA36714b.1"/>
    <property type="gene ID" value="WBGene00212561"/>
</dbReference>
<evidence type="ECO:0000313" key="2">
    <source>
        <dbReference type="EnsemblMetazoa" id="CJA36714b.1"/>
    </source>
</evidence>
<reference evidence="3" key="1">
    <citation type="submission" date="2010-08" db="EMBL/GenBank/DDBJ databases">
        <authorList>
            <consortium name="Caenorhabditis japonica Sequencing Consortium"/>
            <person name="Wilson R.K."/>
        </authorList>
    </citation>
    <scope>NUCLEOTIDE SEQUENCE [LARGE SCALE GENOMIC DNA]</scope>
    <source>
        <strain evidence="3">DF5081</strain>
    </source>
</reference>
<accession>A0A8R1IRK6</accession>
<dbReference type="Proteomes" id="UP000005237">
    <property type="component" value="Unassembled WGS sequence"/>
</dbReference>
<evidence type="ECO:0000313" key="3">
    <source>
        <dbReference type="Proteomes" id="UP000005237"/>
    </source>
</evidence>
<feature type="region of interest" description="Disordered" evidence="1">
    <location>
        <begin position="20"/>
        <end position="65"/>
    </location>
</feature>
<organism evidence="2 3">
    <name type="scientific">Caenorhabditis japonica</name>
    <dbReference type="NCBI Taxonomy" id="281687"/>
    <lineage>
        <taxon>Eukaryota</taxon>
        <taxon>Metazoa</taxon>
        <taxon>Ecdysozoa</taxon>
        <taxon>Nematoda</taxon>
        <taxon>Chromadorea</taxon>
        <taxon>Rhabditida</taxon>
        <taxon>Rhabditina</taxon>
        <taxon>Rhabditomorpha</taxon>
        <taxon>Rhabditoidea</taxon>
        <taxon>Rhabditidae</taxon>
        <taxon>Peloderinae</taxon>
        <taxon>Caenorhabditis</taxon>
    </lineage>
</organism>
<name>A0A8R1IRK6_CAEJA</name>
<feature type="compositionally biased region" description="Acidic residues" evidence="1">
    <location>
        <begin position="22"/>
        <end position="42"/>
    </location>
</feature>
<protein>
    <submittedName>
        <fullName evidence="2">Uncharacterized protein</fullName>
    </submittedName>
</protein>
<proteinExistence type="predicted"/>
<sequence>MRIEINAAVMGHILSSPYQSDYYEEETSQSENDNEFFTEDEDVKIGPSSTAGENGRGTTPRPPST</sequence>
<reference evidence="2" key="2">
    <citation type="submission" date="2022-06" db="UniProtKB">
        <authorList>
            <consortium name="EnsemblMetazoa"/>
        </authorList>
    </citation>
    <scope>IDENTIFICATION</scope>
    <source>
        <strain evidence="2">DF5081</strain>
    </source>
</reference>
<evidence type="ECO:0000256" key="1">
    <source>
        <dbReference type="SAM" id="MobiDB-lite"/>
    </source>
</evidence>
<keyword evidence="3" id="KW-1185">Reference proteome</keyword>